<dbReference type="SUPFAM" id="SSF52540">
    <property type="entry name" value="P-loop containing nucleoside triphosphate hydrolases"/>
    <property type="match status" value="1"/>
</dbReference>
<evidence type="ECO:0000259" key="4">
    <source>
        <dbReference type="PROSITE" id="PS50893"/>
    </source>
</evidence>
<dbReference type="GO" id="GO:0005524">
    <property type="term" value="F:ATP binding"/>
    <property type="evidence" value="ECO:0007669"/>
    <property type="project" value="UniProtKB-KW"/>
</dbReference>
<gene>
    <name evidence="5" type="ORF">EKG38_00825</name>
</gene>
<dbReference type="EMBL" id="RXNU01000001">
    <property type="protein sequence ID" value="RTR40499.1"/>
    <property type="molecule type" value="Genomic_DNA"/>
</dbReference>
<feature type="domain" description="ABC transporter" evidence="4">
    <location>
        <begin position="12"/>
        <end position="241"/>
    </location>
</feature>
<evidence type="ECO:0000256" key="1">
    <source>
        <dbReference type="ARBA" id="ARBA00022741"/>
    </source>
</evidence>
<name>A0A3S0KYQ8_9GAMM</name>
<dbReference type="OrthoDB" id="9775490at2"/>
<proteinExistence type="predicted"/>
<dbReference type="InterPro" id="IPR027417">
    <property type="entry name" value="P-loop_NTPase"/>
</dbReference>
<evidence type="ECO:0000256" key="3">
    <source>
        <dbReference type="SAM" id="MobiDB-lite"/>
    </source>
</evidence>
<dbReference type="PROSITE" id="PS50893">
    <property type="entry name" value="ABC_TRANSPORTER_2"/>
    <property type="match status" value="1"/>
</dbReference>
<dbReference type="CDD" id="cd03230">
    <property type="entry name" value="ABC_DR_subfamily_A"/>
    <property type="match status" value="1"/>
</dbReference>
<dbReference type="PANTHER" id="PTHR43038:SF3">
    <property type="entry name" value="ABC TRANSPORTER G FAMILY MEMBER 20 ISOFORM X1"/>
    <property type="match status" value="1"/>
</dbReference>
<dbReference type="RefSeq" id="WP_126517793.1">
    <property type="nucleotide sequence ID" value="NZ_RXNU01000001.1"/>
</dbReference>
<organism evidence="5 6">
    <name type="scientific">Shewanella canadensis</name>
    <dbReference type="NCBI Taxonomy" id="271096"/>
    <lineage>
        <taxon>Bacteria</taxon>
        <taxon>Pseudomonadati</taxon>
        <taxon>Pseudomonadota</taxon>
        <taxon>Gammaproteobacteria</taxon>
        <taxon>Alteromonadales</taxon>
        <taxon>Shewanellaceae</taxon>
        <taxon>Shewanella</taxon>
    </lineage>
</organism>
<dbReference type="Proteomes" id="UP000267448">
    <property type="component" value="Unassembled WGS sequence"/>
</dbReference>
<dbReference type="Gene3D" id="3.40.50.300">
    <property type="entry name" value="P-loop containing nucleotide triphosphate hydrolases"/>
    <property type="match status" value="1"/>
</dbReference>
<accession>A0A3S0KYQ8</accession>
<feature type="region of interest" description="Disordered" evidence="3">
    <location>
        <begin position="308"/>
        <end position="329"/>
    </location>
</feature>
<reference evidence="5 6" key="1">
    <citation type="submission" date="2018-12" db="EMBL/GenBank/DDBJ databases">
        <authorList>
            <person name="Yu L."/>
        </authorList>
    </citation>
    <scope>NUCLEOTIDE SEQUENCE [LARGE SCALE GENOMIC DNA]</scope>
    <source>
        <strain evidence="5 6">HAW-EB2</strain>
    </source>
</reference>
<dbReference type="InterPro" id="IPR003439">
    <property type="entry name" value="ABC_transporter-like_ATP-bd"/>
</dbReference>
<keyword evidence="6" id="KW-1185">Reference proteome</keyword>
<evidence type="ECO:0000256" key="2">
    <source>
        <dbReference type="ARBA" id="ARBA00022840"/>
    </source>
</evidence>
<sequence>MSNKGSSSELAIDARGLTKHFGSLAAVSNMNLSVEKGHIYGFLGPNGCGKSTSIRMLTGLLTPTAGSIEVLGMSIPKQAEALRLRIGYMTQKFSLYDDLTVKENLEFIAQIYCLTPNESKRKISELLSTYKLIKQAKQYAGTLSGGQKQRLSLACSCLNDPELLFLDEPTSAVDPQNRRDFWEQLFDLSESGTSILVTTHYMDEAERCHGLAIMEQGYIRADGSPNELMRQMGAHVIEVSHPNLRQLKSELILNAEIKSAAQLGSRLRVLVDNKISDPMGWLRQIRPELVESELRQVPPNLEDVFVTVTGQDRDSDRNSPRKPQTSEAN</sequence>
<dbReference type="InterPro" id="IPR003593">
    <property type="entry name" value="AAA+_ATPase"/>
</dbReference>
<evidence type="ECO:0000313" key="6">
    <source>
        <dbReference type="Proteomes" id="UP000267448"/>
    </source>
</evidence>
<dbReference type="PANTHER" id="PTHR43038">
    <property type="entry name" value="ATP-BINDING CASSETTE, SUB-FAMILY H, MEMBER 1"/>
    <property type="match status" value="1"/>
</dbReference>
<comment type="caution">
    <text evidence="5">The sequence shown here is derived from an EMBL/GenBank/DDBJ whole genome shotgun (WGS) entry which is preliminary data.</text>
</comment>
<dbReference type="SMART" id="SM00382">
    <property type="entry name" value="AAA"/>
    <property type="match status" value="1"/>
</dbReference>
<dbReference type="Pfam" id="PF00005">
    <property type="entry name" value="ABC_tran"/>
    <property type="match status" value="1"/>
</dbReference>
<protein>
    <submittedName>
        <fullName evidence="5">ABC transporter ATP-binding protein</fullName>
    </submittedName>
</protein>
<dbReference type="GO" id="GO:0016887">
    <property type="term" value="F:ATP hydrolysis activity"/>
    <property type="evidence" value="ECO:0007669"/>
    <property type="project" value="InterPro"/>
</dbReference>
<evidence type="ECO:0000313" key="5">
    <source>
        <dbReference type="EMBL" id="RTR40499.1"/>
    </source>
</evidence>
<keyword evidence="2 5" id="KW-0067">ATP-binding</keyword>
<dbReference type="AlphaFoldDB" id="A0A3S0KYQ8"/>
<keyword evidence="1" id="KW-0547">Nucleotide-binding</keyword>